<name>A0ABX1G608_9MICC</name>
<dbReference type="EMBL" id="JAAWVT010000003">
    <property type="protein sequence ID" value="NKG20882.1"/>
    <property type="molecule type" value="Genomic_DNA"/>
</dbReference>
<proteinExistence type="predicted"/>
<sequence>MAFENQGESHAKRSDEHRFYHLVASDCLAAFQNWMVTEWAGHTINWPKWGEVISGFHVAEIADAQAS</sequence>
<keyword evidence="2" id="KW-1185">Reference proteome</keyword>
<protein>
    <submittedName>
        <fullName evidence="1">Uncharacterized protein</fullName>
    </submittedName>
</protein>
<organism evidence="1 2">
    <name type="scientific">Paeniglutamicibacter terrestris</name>
    <dbReference type="NCBI Taxonomy" id="2723403"/>
    <lineage>
        <taxon>Bacteria</taxon>
        <taxon>Bacillati</taxon>
        <taxon>Actinomycetota</taxon>
        <taxon>Actinomycetes</taxon>
        <taxon>Micrococcales</taxon>
        <taxon>Micrococcaceae</taxon>
        <taxon>Paeniglutamicibacter</taxon>
    </lineage>
</organism>
<dbReference type="RefSeq" id="WP_168151722.1">
    <property type="nucleotide sequence ID" value="NZ_JAAWVT010000003.1"/>
</dbReference>
<gene>
    <name evidence="1" type="ORF">HED64_09195</name>
</gene>
<accession>A0ABX1G608</accession>
<evidence type="ECO:0000313" key="2">
    <source>
        <dbReference type="Proteomes" id="UP000746595"/>
    </source>
</evidence>
<reference evidence="1 2" key="1">
    <citation type="submission" date="2020-04" db="EMBL/GenBank/DDBJ databases">
        <title>Paeniglutamicibacter sp. ANT13_2, a novel actinomycete isolated from sediment in Antarctica.</title>
        <authorList>
            <person name="Sakdapetsiri C."/>
            <person name="Pinyakong O."/>
        </authorList>
    </citation>
    <scope>NUCLEOTIDE SEQUENCE [LARGE SCALE GENOMIC DNA]</scope>
    <source>
        <strain evidence="1 2">ANT13_2</strain>
    </source>
</reference>
<comment type="caution">
    <text evidence="1">The sequence shown here is derived from an EMBL/GenBank/DDBJ whole genome shotgun (WGS) entry which is preliminary data.</text>
</comment>
<dbReference type="Proteomes" id="UP000746595">
    <property type="component" value="Unassembled WGS sequence"/>
</dbReference>
<evidence type="ECO:0000313" key="1">
    <source>
        <dbReference type="EMBL" id="NKG20882.1"/>
    </source>
</evidence>